<proteinExistence type="predicted"/>
<sequence>MADEVKLYTFGGSPFACRVRIALNLKGIKHELVVEDLSNKSADLIKYNPVNKTVPVMLHNGNPITESLVIIEYLDDVWKEAPILPQDAYRKAQDRFWAKFIDDKCAPAVLNTVSSHGEENALAEAHEQLQFLENELGREEVLWR</sequence>
<protein>
    <submittedName>
        <fullName evidence="1">Uncharacterized protein</fullName>
    </submittedName>
</protein>
<reference evidence="2" key="1">
    <citation type="journal article" date="2022" name="Mol. Ecol. Resour.">
        <title>The genomes of chicory, endive, great burdock and yacon provide insights into Asteraceae palaeo-polyploidization history and plant inulin production.</title>
        <authorList>
            <person name="Fan W."/>
            <person name="Wang S."/>
            <person name="Wang H."/>
            <person name="Wang A."/>
            <person name="Jiang F."/>
            <person name="Liu H."/>
            <person name="Zhao H."/>
            <person name="Xu D."/>
            <person name="Zhang Y."/>
        </authorList>
    </citation>
    <scope>NUCLEOTIDE SEQUENCE [LARGE SCALE GENOMIC DNA]</scope>
    <source>
        <strain evidence="2">cv. Yunnan</strain>
    </source>
</reference>
<reference evidence="1 2" key="2">
    <citation type="journal article" date="2022" name="Mol. Ecol. Resour.">
        <title>The genomes of chicory, endive, great burdock and yacon provide insights into Asteraceae paleo-polyploidization history and plant inulin production.</title>
        <authorList>
            <person name="Fan W."/>
            <person name="Wang S."/>
            <person name="Wang H."/>
            <person name="Wang A."/>
            <person name="Jiang F."/>
            <person name="Liu H."/>
            <person name="Zhao H."/>
            <person name="Xu D."/>
            <person name="Zhang Y."/>
        </authorList>
    </citation>
    <scope>NUCLEOTIDE SEQUENCE [LARGE SCALE GENOMIC DNA]</scope>
    <source>
        <strain evidence="2">cv. Yunnan</strain>
        <tissue evidence="1">Leaves</tissue>
    </source>
</reference>
<comment type="caution">
    <text evidence="1">The sequence shown here is derived from an EMBL/GenBank/DDBJ whole genome shotgun (WGS) entry which is preliminary data.</text>
</comment>
<dbReference type="EMBL" id="CM042030">
    <property type="protein sequence ID" value="KAI3787077.1"/>
    <property type="molecule type" value="Genomic_DNA"/>
</dbReference>
<keyword evidence="2" id="KW-1185">Reference proteome</keyword>
<evidence type="ECO:0000313" key="2">
    <source>
        <dbReference type="Proteomes" id="UP001056120"/>
    </source>
</evidence>
<name>A0ACB9GWI8_9ASTR</name>
<gene>
    <name evidence="1" type="ORF">L1987_41263</name>
</gene>
<dbReference type="Proteomes" id="UP001056120">
    <property type="component" value="Linkage Group LG13"/>
</dbReference>
<evidence type="ECO:0000313" key="1">
    <source>
        <dbReference type="EMBL" id="KAI3787077.1"/>
    </source>
</evidence>
<accession>A0ACB9GWI8</accession>
<organism evidence="1 2">
    <name type="scientific">Smallanthus sonchifolius</name>
    <dbReference type="NCBI Taxonomy" id="185202"/>
    <lineage>
        <taxon>Eukaryota</taxon>
        <taxon>Viridiplantae</taxon>
        <taxon>Streptophyta</taxon>
        <taxon>Embryophyta</taxon>
        <taxon>Tracheophyta</taxon>
        <taxon>Spermatophyta</taxon>
        <taxon>Magnoliopsida</taxon>
        <taxon>eudicotyledons</taxon>
        <taxon>Gunneridae</taxon>
        <taxon>Pentapetalae</taxon>
        <taxon>asterids</taxon>
        <taxon>campanulids</taxon>
        <taxon>Asterales</taxon>
        <taxon>Asteraceae</taxon>
        <taxon>Asteroideae</taxon>
        <taxon>Heliantheae alliance</taxon>
        <taxon>Millerieae</taxon>
        <taxon>Smallanthus</taxon>
    </lineage>
</organism>